<gene>
    <name evidence="3" type="ORF">FM111_08175</name>
</gene>
<evidence type="ECO:0000313" key="4">
    <source>
        <dbReference type="Proteomes" id="UP000195766"/>
    </source>
</evidence>
<sequence length="476" mass="51331">MRTKSLLLAVLMFGAASSALADDTTVYTGVTILDPLTQRRLPGHYLVVRGERIEAMGEGRAPERYAKAAHTDMSGRFAMPGLFDTHAHITLGPVTPQVDAEGEVSLVVAGNDAITRHDALMLLAAGVTTIRDTGGDTARMIAYRQAVAEERLTGPEARIAGAVIDRSAFPVVGLVDRVDAAHGVAGRVKAQAAAGVNYVKLYEALTPEDLAAGIAAARAADVPVIAHLGDVSWTEAVRLGVNSLVHAMPISPDLLPPDRRADYLAERRPGAFAFFEWYEQADLDSPEIQAMIRALADQGVSVDATLIAFSLAFNGDDLAYREKDVDWAHPSMAENWRTAFRFDLGWEPEDYARAKAIWPKVQRFVRMLHEAGVPLTLGTDMNNPFVAPGVSLAREAELHVEAGIPAWDVLAIATSNAARSLKMDDRTGRIAVGMEADILFLEADPSLDIRALARVAAVVENGRLHRPEELKRAAAQ</sequence>
<proteinExistence type="predicted"/>
<dbReference type="InterPro" id="IPR032466">
    <property type="entry name" value="Metal_Hydrolase"/>
</dbReference>
<keyword evidence="3" id="KW-0378">Hydrolase</keyword>
<dbReference type="Pfam" id="PF01979">
    <property type="entry name" value="Amidohydro_1"/>
    <property type="match status" value="2"/>
</dbReference>
<dbReference type="Proteomes" id="UP000195766">
    <property type="component" value="Unassembled WGS sequence"/>
</dbReference>
<dbReference type="SUPFAM" id="SSF51556">
    <property type="entry name" value="Metallo-dependent hydrolases"/>
    <property type="match status" value="1"/>
</dbReference>
<dbReference type="InterPro" id="IPR011059">
    <property type="entry name" value="Metal-dep_hydrolase_composite"/>
</dbReference>
<dbReference type="Gene3D" id="3.20.20.140">
    <property type="entry name" value="Metal-dependent hydrolases"/>
    <property type="match status" value="1"/>
</dbReference>
<dbReference type="SUPFAM" id="SSF51338">
    <property type="entry name" value="Composite domain of metallo-dependent hydrolases"/>
    <property type="match status" value="1"/>
</dbReference>
<dbReference type="EMBL" id="FUIE01000044">
    <property type="protein sequence ID" value="SJM61263.1"/>
    <property type="molecule type" value="Genomic_DNA"/>
</dbReference>
<accession>A0A1R4FZK0</accession>
<evidence type="ECO:0000259" key="2">
    <source>
        <dbReference type="Pfam" id="PF01979"/>
    </source>
</evidence>
<protein>
    <submittedName>
        <fullName evidence="3">Amidohydrolase family protein</fullName>
    </submittedName>
</protein>
<dbReference type="PANTHER" id="PTHR43135">
    <property type="entry name" value="ALPHA-D-RIBOSE 1-METHYLPHOSPHONATE 5-TRIPHOSPHATE DIPHOSPHATASE"/>
    <property type="match status" value="1"/>
</dbReference>
<dbReference type="RefSeq" id="WP_087140492.1">
    <property type="nucleotide sequence ID" value="NZ_FUIE01000044.1"/>
</dbReference>
<evidence type="ECO:0000256" key="1">
    <source>
        <dbReference type="SAM" id="SignalP"/>
    </source>
</evidence>
<dbReference type="GO" id="GO:0016810">
    <property type="term" value="F:hydrolase activity, acting on carbon-nitrogen (but not peptide) bonds"/>
    <property type="evidence" value="ECO:0007669"/>
    <property type="project" value="InterPro"/>
</dbReference>
<dbReference type="OrthoDB" id="8098664at2"/>
<feature type="domain" description="Amidohydrolase-related" evidence="2">
    <location>
        <begin position="360"/>
        <end position="463"/>
    </location>
</feature>
<feature type="chain" id="PRO_5011983482" evidence="1">
    <location>
        <begin position="22"/>
        <end position="476"/>
    </location>
</feature>
<dbReference type="Gene3D" id="2.30.40.10">
    <property type="entry name" value="Urease, subunit C, domain 1"/>
    <property type="match status" value="1"/>
</dbReference>
<reference evidence="3 4" key="1">
    <citation type="submission" date="2017-02" db="EMBL/GenBank/DDBJ databases">
        <authorList>
            <person name="Peterson S.W."/>
        </authorList>
    </citation>
    <scope>NUCLEOTIDE SEQUENCE [LARGE SCALE GENOMIC DNA]</scope>
    <source>
        <strain evidence="3 4">3F5N</strain>
    </source>
</reference>
<organism evidence="3 4">
    <name type="scientific">Brevundimonas diminuta 3F5N</name>
    <dbReference type="NCBI Taxonomy" id="1255603"/>
    <lineage>
        <taxon>Bacteria</taxon>
        <taxon>Pseudomonadati</taxon>
        <taxon>Pseudomonadota</taxon>
        <taxon>Alphaproteobacteria</taxon>
        <taxon>Caulobacterales</taxon>
        <taxon>Caulobacteraceae</taxon>
        <taxon>Brevundimonas</taxon>
    </lineage>
</organism>
<feature type="domain" description="Amidohydrolase-related" evidence="2">
    <location>
        <begin position="77"/>
        <end position="234"/>
    </location>
</feature>
<dbReference type="InterPro" id="IPR051781">
    <property type="entry name" value="Metallo-dep_Hydrolase"/>
</dbReference>
<dbReference type="InterPro" id="IPR006680">
    <property type="entry name" value="Amidohydro-rel"/>
</dbReference>
<evidence type="ECO:0000313" key="3">
    <source>
        <dbReference type="EMBL" id="SJM61263.1"/>
    </source>
</evidence>
<keyword evidence="1" id="KW-0732">Signal</keyword>
<feature type="signal peptide" evidence="1">
    <location>
        <begin position="1"/>
        <end position="21"/>
    </location>
</feature>
<dbReference type="PANTHER" id="PTHR43135:SF3">
    <property type="entry name" value="ALPHA-D-RIBOSE 1-METHYLPHOSPHONATE 5-TRIPHOSPHATE DIPHOSPHATASE"/>
    <property type="match status" value="1"/>
</dbReference>
<dbReference type="AlphaFoldDB" id="A0A1R4FZK0"/>
<name>A0A1R4FZK0_BREDI</name>